<name>A0A9D6UPL2_UNCSA</name>
<dbReference type="PROSITE" id="PS00195">
    <property type="entry name" value="GLUTAREDOXIN_1"/>
    <property type="match status" value="1"/>
</dbReference>
<evidence type="ECO:0000259" key="1">
    <source>
        <dbReference type="Pfam" id="PF00462"/>
    </source>
</evidence>
<sequence>MANIKIYSTPACPYCRMAKAYLTGNNIPFEDIDVSVDQAAAQEMVEKSGQMGVPVIDIDGHIIIGFDRPKIEGILGLRKEQSHDDPFEGGG</sequence>
<feature type="domain" description="Glutaredoxin" evidence="1">
    <location>
        <begin position="4"/>
        <end position="63"/>
    </location>
</feature>
<dbReference type="Gene3D" id="3.40.30.10">
    <property type="entry name" value="Glutaredoxin"/>
    <property type="match status" value="1"/>
</dbReference>
<dbReference type="GO" id="GO:0045454">
    <property type="term" value="P:cell redox homeostasis"/>
    <property type="evidence" value="ECO:0007669"/>
    <property type="project" value="TreeGrafter"/>
</dbReference>
<dbReference type="NCBIfam" id="TIGR02196">
    <property type="entry name" value="GlrX_YruB"/>
    <property type="match status" value="1"/>
</dbReference>
<dbReference type="InterPro" id="IPR036249">
    <property type="entry name" value="Thioredoxin-like_sf"/>
</dbReference>
<comment type="caution">
    <text evidence="2">The sequence shown here is derived from an EMBL/GenBank/DDBJ whole genome shotgun (WGS) entry which is preliminary data.</text>
</comment>
<dbReference type="AlphaFoldDB" id="A0A9D6UPL2"/>
<dbReference type="PANTHER" id="PTHR34386:SF1">
    <property type="entry name" value="GLUTAREDOXIN-LIKE PROTEIN NRDH"/>
    <property type="match status" value="1"/>
</dbReference>
<dbReference type="CDD" id="cd02976">
    <property type="entry name" value="NrdH"/>
    <property type="match status" value="1"/>
</dbReference>
<accession>A0A9D6UPL2</accession>
<dbReference type="InterPro" id="IPR051548">
    <property type="entry name" value="Grx-like_ET"/>
</dbReference>
<dbReference type="EMBL" id="JACRKR010000155">
    <property type="protein sequence ID" value="MBI5079001.1"/>
    <property type="molecule type" value="Genomic_DNA"/>
</dbReference>
<proteinExistence type="predicted"/>
<dbReference type="InterPro" id="IPR011911">
    <property type="entry name" value="GlrX_YruB"/>
</dbReference>
<evidence type="ECO:0000313" key="2">
    <source>
        <dbReference type="EMBL" id="MBI5079001.1"/>
    </source>
</evidence>
<dbReference type="PROSITE" id="PS51354">
    <property type="entry name" value="GLUTAREDOXIN_2"/>
    <property type="match status" value="1"/>
</dbReference>
<gene>
    <name evidence="2" type="ORF">HZB08_03170</name>
</gene>
<evidence type="ECO:0000313" key="3">
    <source>
        <dbReference type="Proteomes" id="UP000808761"/>
    </source>
</evidence>
<dbReference type="GO" id="GO:0009055">
    <property type="term" value="F:electron transfer activity"/>
    <property type="evidence" value="ECO:0007669"/>
    <property type="project" value="TreeGrafter"/>
</dbReference>
<protein>
    <submittedName>
        <fullName evidence="2">Glutathione S-transferase N-terminal domain-containing protein</fullName>
    </submittedName>
</protein>
<organism evidence="2 3">
    <name type="scientific">Candidatus Saganbacteria bacterium</name>
    <dbReference type="NCBI Taxonomy" id="2575572"/>
    <lineage>
        <taxon>Bacteria</taxon>
        <taxon>Bacillati</taxon>
        <taxon>Saganbacteria</taxon>
    </lineage>
</organism>
<dbReference type="SUPFAM" id="SSF52833">
    <property type="entry name" value="Thioredoxin-like"/>
    <property type="match status" value="1"/>
</dbReference>
<dbReference type="InterPro" id="IPR002109">
    <property type="entry name" value="Glutaredoxin"/>
</dbReference>
<dbReference type="Proteomes" id="UP000808761">
    <property type="component" value="Unassembled WGS sequence"/>
</dbReference>
<dbReference type="Pfam" id="PF00462">
    <property type="entry name" value="Glutaredoxin"/>
    <property type="match status" value="1"/>
</dbReference>
<reference evidence="2" key="1">
    <citation type="submission" date="2020-07" db="EMBL/GenBank/DDBJ databases">
        <title>Huge and variable diversity of episymbiotic CPR bacteria and DPANN archaea in groundwater ecosystems.</title>
        <authorList>
            <person name="He C.Y."/>
            <person name="Keren R."/>
            <person name="Whittaker M."/>
            <person name="Farag I.F."/>
            <person name="Doudna J."/>
            <person name="Cate J.H.D."/>
            <person name="Banfield J.F."/>
        </authorList>
    </citation>
    <scope>NUCLEOTIDE SEQUENCE</scope>
    <source>
        <strain evidence="2">NC_groundwater_1860_Pr3_B-0.1um_51_7</strain>
    </source>
</reference>
<dbReference type="InterPro" id="IPR011767">
    <property type="entry name" value="GLR_AS"/>
</dbReference>
<dbReference type="PANTHER" id="PTHR34386">
    <property type="entry name" value="GLUTAREDOXIN"/>
    <property type="match status" value="1"/>
</dbReference>